<dbReference type="GO" id="GO:0060962">
    <property type="term" value="P:regulation of ribosomal protein gene transcription by RNA polymerase II"/>
    <property type="evidence" value="ECO:0007669"/>
    <property type="project" value="InterPro"/>
</dbReference>
<dbReference type="InterPro" id="IPR000253">
    <property type="entry name" value="FHA_dom"/>
</dbReference>
<feature type="region of interest" description="Disordered" evidence="4">
    <location>
        <begin position="589"/>
        <end position="644"/>
    </location>
</feature>
<dbReference type="PRINTS" id="PR00053">
    <property type="entry name" value="FORKHEAD"/>
</dbReference>
<dbReference type="OrthoDB" id="5402974at2759"/>
<feature type="compositionally biased region" description="Low complexity" evidence="4">
    <location>
        <begin position="673"/>
        <end position="712"/>
    </location>
</feature>
<feature type="compositionally biased region" description="Low complexity" evidence="4">
    <location>
        <begin position="1028"/>
        <end position="1038"/>
    </location>
</feature>
<feature type="compositionally biased region" description="Basic residues" evidence="4">
    <location>
        <begin position="735"/>
        <end position="744"/>
    </location>
</feature>
<evidence type="ECO:0000256" key="4">
    <source>
        <dbReference type="SAM" id="MobiDB-lite"/>
    </source>
</evidence>
<accession>A0A2J5HCS1</accession>
<keyword evidence="8" id="KW-1185">Reference proteome</keyword>
<dbReference type="GO" id="GO:0005634">
    <property type="term" value="C:nucleus"/>
    <property type="evidence" value="ECO:0007669"/>
    <property type="project" value="UniProtKB-SubCell"/>
</dbReference>
<feature type="compositionally biased region" description="Basic and acidic residues" evidence="4">
    <location>
        <begin position="153"/>
        <end position="162"/>
    </location>
</feature>
<dbReference type="Pfam" id="PF00250">
    <property type="entry name" value="Forkhead"/>
    <property type="match status" value="1"/>
</dbReference>
<feature type="region of interest" description="Disordered" evidence="4">
    <location>
        <begin position="657"/>
        <end position="799"/>
    </location>
</feature>
<dbReference type="PROSITE" id="PS50006">
    <property type="entry name" value="FHA_DOMAIN"/>
    <property type="match status" value="1"/>
</dbReference>
<dbReference type="InterPro" id="IPR045178">
    <property type="entry name" value="Fhl1/FHA1"/>
</dbReference>
<dbReference type="EMBL" id="KZ559710">
    <property type="protein sequence ID" value="PLN74528.1"/>
    <property type="molecule type" value="Genomic_DNA"/>
</dbReference>
<feature type="compositionally biased region" description="Pro residues" evidence="4">
    <location>
        <begin position="942"/>
        <end position="985"/>
    </location>
</feature>
<dbReference type="SUPFAM" id="SSF49879">
    <property type="entry name" value="SMAD/FHA domain"/>
    <property type="match status" value="1"/>
</dbReference>
<protein>
    <recommendedName>
        <fullName evidence="9">Fork-head domain-containing protein</fullName>
    </recommendedName>
</protein>
<evidence type="ECO:0000313" key="8">
    <source>
        <dbReference type="Proteomes" id="UP000235023"/>
    </source>
</evidence>
<dbReference type="PANTHER" id="PTHR21712:SF29">
    <property type="entry name" value="PRE-RRNA-PROCESSING PROTEIN FHL1"/>
    <property type="match status" value="1"/>
</dbReference>
<dbReference type="PROSITE" id="PS50039">
    <property type="entry name" value="FORK_HEAD_3"/>
    <property type="match status" value="1"/>
</dbReference>
<keyword evidence="1 3" id="KW-0238">DNA-binding</keyword>
<name>A0A2J5HCS1_9EURO</name>
<feature type="compositionally biased region" description="Pro residues" evidence="4">
    <location>
        <begin position="1039"/>
        <end position="1072"/>
    </location>
</feature>
<feature type="compositionally biased region" description="Basic and acidic residues" evidence="4">
    <location>
        <begin position="635"/>
        <end position="644"/>
    </location>
</feature>
<feature type="compositionally biased region" description="Low complexity" evidence="4">
    <location>
        <begin position="43"/>
        <end position="59"/>
    </location>
</feature>
<comment type="subcellular location">
    <subcellularLocation>
        <location evidence="3">Nucleus</location>
    </subcellularLocation>
</comment>
<dbReference type="SUPFAM" id="SSF46785">
    <property type="entry name" value="Winged helix' DNA-binding domain"/>
    <property type="match status" value="1"/>
</dbReference>
<dbReference type="Gene3D" id="1.10.10.10">
    <property type="entry name" value="Winged helix-like DNA-binding domain superfamily/Winged helix DNA-binding domain"/>
    <property type="match status" value="1"/>
</dbReference>
<dbReference type="InterPro" id="IPR008984">
    <property type="entry name" value="SMAD_FHA_dom_sf"/>
</dbReference>
<feature type="region of interest" description="Disordered" evidence="4">
    <location>
        <begin position="346"/>
        <end position="427"/>
    </location>
</feature>
<dbReference type="Proteomes" id="UP000235023">
    <property type="component" value="Unassembled WGS sequence"/>
</dbReference>
<dbReference type="GO" id="GO:0043565">
    <property type="term" value="F:sequence-specific DNA binding"/>
    <property type="evidence" value="ECO:0007669"/>
    <property type="project" value="InterPro"/>
</dbReference>
<feature type="region of interest" description="Disordered" evidence="4">
    <location>
        <begin position="882"/>
        <end position="1200"/>
    </location>
</feature>
<proteinExistence type="predicted"/>
<feature type="compositionally biased region" description="Low complexity" evidence="4">
    <location>
        <begin position="1162"/>
        <end position="1175"/>
    </location>
</feature>
<evidence type="ECO:0000259" key="5">
    <source>
        <dbReference type="PROSITE" id="PS50006"/>
    </source>
</evidence>
<dbReference type="Gene3D" id="2.60.200.20">
    <property type="match status" value="1"/>
</dbReference>
<feature type="compositionally biased region" description="Low complexity" evidence="4">
    <location>
        <begin position="408"/>
        <end position="418"/>
    </location>
</feature>
<dbReference type="InterPro" id="IPR036388">
    <property type="entry name" value="WH-like_DNA-bd_sf"/>
</dbReference>
<feature type="compositionally biased region" description="Low complexity" evidence="4">
    <location>
        <begin position="360"/>
        <end position="369"/>
    </location>
</feature>
<feature type="compositionally biased region" description="Pro residues" evidence="4">
    <location>
        <begin position="1142"/>
        <end position="1152"/>
    </location>
</feature>
<feature type="compositionally biased region" description="Low complexity" evidence="4">
    <location>
        <begin position="1073"/>
        <end position="1104"/>
    </location>
</feature>
<evidence type="ECO:0000256" key="1">
    <source>
        <dbReference type="ARBA" id="ARBA00023125"/>
    </source>
</evidence>
<feature type="domain" description="FHA" evidence="5">
    <location>
        <begin position="480"/>
        <end position="531"/>
    </location>
</feature>
<dbReference type="InterPro" id="IPR036390">
    <property type="entry name" value="WH_DNA-bd_sf"/>
</dbReference>
<feature type="DNA-binding region" description="Fork-head" evidence="3">
    <location>
        <begin position="804"/>
        <end position="892"/>
    </location>
</feature>
<gene>
    <name evidence="7" type="ORF">BDW42DRAFT_199986</name>
</gene>
<feature type="compositionally biased region" description="Pro residues" evidence="4">
    <location>
        <begin position="893"/>
        <end position="905"/>
    </location>
</feature>
<organism evidence="7 8">
    <name type="scientific">Aspergillus taichungensis</name>
    <dbReference type="NCBI Taxonomy" id="482145"/>
    <lineage>
        <taxon>Eukaryota</taxon>
        <taxon>Fungi</taxon>
        <taxon>Dikarya</taxon>
        <taxon>Ascomycota</taxon>
        <taxon>Pezizomycotina</taxon>
        <taxon>Eurotiomycetes</taxon>
        <taxon>Eurotiomycetidae</taxon>
        <taxon>Eurotiales</taxon>
        <taxon>Aspergillaceae</taxon>
        <taxon>Aspergillus</taxon>
        <taxon>Aspergillus subgen. Circumdati</taxon>
    </lineage>
</organism>
<dbReference type="InterPro" id="IPR001766">
    <property type="entry name" value="Fork_head_dom"/>
</dbReference>
<feature type="compositionally biased region" description="Pro residues" evidence="4">
    <location>
        <begin position="74"/>
        <end position="83"/>
    </location>
</feature>
<evidence type="ECO:0000313" key="7">
    <source>
        <dbReference type="EMBL" id="PLN74528.1"/>
    </source>
</evidence>
<dbReference type="SMART" id="SM00339">
    <property type="entry name" value="FH"/>
    <property type="match status" value="1"/>
</dbReference>
<keyword evidence="2 3" id="KW-0539">Nucleus</keyword>
<feature type="compositionally biased region" description="Low complexity" evidence="4">
    <location>
        <begin position="1011"/>
        <end position="1021"/>
    </location>
</feature>
<dbReference type="PRINTS" id="PR01217">
    <property type="entry name" value="PRICHEXTENSN"/>
</dbReference>
<dbReference type="GO" id="GO:0003700">
    <property type="term" value="F:DNA-binding transcription factor activity"/>
    <property type="evidence" value="ECO:0007669"/>
    <property type="project" value="InterPro"/>
</dbReference>
<evidence type="ECO:0000259" key="6">
    <source>
        <dbReference type="PROSITE" id="PS50039"/>
    </source>
</evidence>
<feature type="domain" description="Fork-head" evidence="6">
    <location>
        <begin position="804"/>
        <end position="892"/>
    </location>
</feature>
<feature type="compositionally biased region" description="Low complexity" evidence="4">
    <location>
        <begin position="109"/>
        <end position="126"/>
    </location>
</feature>
<reference evidence="8" key="1">
    <citation type="submission" date="2017-12" db="EMBL/GenBank/DDBJ databases">
        <authorList>
            <consortium name="DOE Joint Genome Institute"/>
            <person name="Mondo S.J."/>
            <person name="Kjaerbolling I."/>
            <person name="Vesth T.C."/>
            <person name="Frisvad J.C."/>
            <person name="Nybo J.L."/>
            <person name="Theobald S."/>
            <person name="Kuo A."/>
            <person name="Bowyer P."/>
            <person name="Matsuda Y."/>
            <person name="Lyhne E.K."/>
            <person name="Kogle M.E."/>
            <person name="Clum A."/>
            <person name="Lipzen A."/>
            <person name="Salamov A."/>
            <person name="Ngan C.Y."/>
            <person name="Daum C."/>
            <person name="Chiniquy J."/>
            <person name="Barry K."/>
            <person name="LaButti K."/>
            <person name="Haridas S."/>
            <person name="Simmons B.A."/>
            <person name="Magnuson J.K."/>
            <person name="Mortensen U.H."/>
            <person name="Larsen T.O."/>
            <person name="Grigoriev I.V."/>
            <person name="Baker S.E."/>
            <person name="Andersen M.R."/>
            <person name="Nordberg H.P."/>
            <person name="Cantor M.N."/>
            <person name="Hua S.X."/>
        </authorList>
    </citation>
    <scope>NUCLEOTIDE SEQUENCE [LARGE SCALE GENOMIC DNA]</scope>
    <source>
        <strain evidence="8">IBT 19404</strain>
    </source>
</reference>
<dbReference type="PANTHER" id="PTHR21712">
    <property type="entry name" value="PRE-RRNA-PROCESSING PROTEIN FHL1"/>
    <property type="match status" value="1"/>
</dbReference>
<evidence type="ECO:0008006" key="9">
    <source>
        <dbReference type="Google" id="ProtNLM"/>
    </source>
</evidence>
<feature type="region of interest" description="Disordered" evidence="4">
    <location>
        <begin position="1"/>
        <end position="230"/>
    </location>
</feature>
<sequence>MSSSQTMTAPAVGHRPPDSTQDMSPSLYDYSPSQHPLPPRPPISTAASSSPPSDSAIRALQDSAPDLPTAPSSSHPPPTPPNGLPSASPIKSDPDLLDLSADMGDVQPQSALRRQSAASALLAQLLGNHAQPSAATPDPSADHPSDQAAHPPHLNDFDRLEEGPGFGEGTADAVAGLENPLGGGPVDERNPTPAQAEDAPPDDTKPDASLEDSSLSHPDPRLSTPVRSTDLADGLTDPLLFAKSGLDHSDLFPPFDVTAAAPKTPFEALQQNEMLTAAYLSQSADLSALGYSGGLSHDVGGDGTGSEPRIQAFAKLEFDDGHFYCNTYSFVLGRDVRAARAAHQREFQARQVMRSSRPKSSSGGHTSHTPGRAKHDGSGMIGSVVSDRGGIMGFDPDVPPNLSRMSRRCSSNSSHGESAPPLHANPAQLHTTTTTTAPHTTSTTTDYNALAMQSLTDGLGDAKPVDTLALLPSPDSCPTIPIHPPTTVDGTAAGHRGISRKHVKIAYNFDKCLFEMEVMGRNGAFIGADWLSPGQIRPLHSGDYIQIGGVRIRFLLPDVPIGETGAERADDALAADEDKAASTLAVEAEGDAIKDPNQAKSVVKSKDADPGRLVQSIEPSDPSQPPARRRGPGRPPKDGIMSKRERAELAREQKLAAKREANGGVTPPPVPAPAQRAKAGKTTTTTTTTMTTTATTPGATTGATPGATATAMSVPPAGPLKESVGPELSPGSKPEKRKYTKRKKPDGTTMDIPFPTTEGGGFAMEPRPEEQFIKAPPVKKRKPSRSPSPNYPPESAYGPEDLAKPPYNYAVLIFDALTEAGTPMTLKQIYRALKLKYPYFRFKCETEGWTSSVRHNLNGNGHLFMHAERDGKGWSWQLRPGASVEKEKKRRPSPPPPSSSQPPSAPSSTPQYMPPLNPSYGTSANGPPAPMANPHFQFPQMPSHPYPAPSPAPPAPSPALPAPSPVPPQASPYPPAPPLPPPAAPPQATAPTPFPIPSPIRNNLPPAFAQTTPSTYTSPYASDPPPQLVQLQQQQQLRPPQPPQPRPPQVMAQPPAPPQSQPQQPSHPPSHPPQHQQPHPQQHQQQHQPPQQHPAQQHAPQHQSPYPPPPMSSMAPVQHQHPPPQQVAPNQAPPVHHQHTPQPGPPPPPPPQQQQQQHHHQQQQQQQPAAHGQQQFGVGPSEPGPGPMNHGDMPSFNERANKAIDDFEVILMEDYEDKNYIREVLKSARARALGDATESSFPGGEPKDEAVIVDALRNLIGSLKGE</sequence>
<evidence type="ECO:0000256" key="3">
    <source>
        <dbReference type="PROSITE-ProRule" id="PRU00089"/>
    </source>
</evidence>
<evidence type="ECO:0000256" key="2">
    <source>
        <dbReference type="ARBA" id="ARBA00023242"/>
    </source>
</evidence>
<dbReference type="AlphaFoldDB" id="A0A2J5HCS1"/>